<dbReference type="InterPro" id="IPR051608">
    <property type="entry name" value="RQC_Subunit_NEMF"/>
</dbReference>
<sequence>MPFDGIVTKALTEELQQKIIPGKINKIYQPTDTELVLTIRSQGKNHTLLLSIHPTYARLHLTDDVYKNPTEPPMFCMVLRKHLSGSTIESVEQKGMERIVTFTIKTRNEIGDITNKKLVIELMGKHSNVMLIDEEKGKIIDSLKHVSMAQNRYRTILPGAEYIVPPQQNKLNPLEIDEDTFIRKLDFNAGKLDRQIVSLLVGVSPFIAEELIKNAQLGSTEVYKQIFVDFQNQLKNKDYYPAIYIHQKEDFHVLPITTSIGDVNEFASTNEMLDHFYSGKAERDRVKQQAKDLYRFIKNEQDKNKRKLKKHQKTLQKAEDAEAFQRKGELLTAHMHLVKQGDKKISVVDYYDPDQREIDIELNPNKTPSENAQAYFKTYQKLKTSKQVVEQEIIKTNNEIQYFDQLLQQIDVAGVEDIEEIREELREEGYLKKQTKQNKKKNKPAKPTPEEYISTDGTLILVGKNNKQNEYVTMRIAHRDDIWLHTKDIPGSHVVIRDKEPSEDTIMEAALLAAYFSKSGSSSSVPVDYTKIRHVKKPNGAKPGFVTYENQKTVFVTPDKAVVNGLKK</sequence>
<dbReference type="PANTHER" id="PTHR15239">
    <property type="entry name" value="NUCLEAR EXPORT MEDIATOR FACTOR NEMF"/>
    <property type="match status" value="1"/>
</dbReference>
<evidence type="ECO:0000256" key="5">
    <source>
        <dbReference type="HAMAP-Rule" id="MF_00844"/>
    </source>
</evidence>
<evidence type="ECO:0000256" key="3">
    <source>
        <dbReference type="ARBA" id="ARBA00022884"/>
    </source>
</evidence>
<dbReference type="InterPro" id="IPR043682">
    <property type="entry name" value="RqcH_bacterial"/>
</dbReference>
<comment type="function">
    <text evidence="5">Key component of the ribosome quality control system (RQC), a ribosome-associated complex that mediates the extraction of incompletely synthesized nascent chains from stalled ribosomes and their subsequent degradation. RqcH recruits Ala-charged tRNA, and with RqcP directs the elongation of stalled nascent chains on 50S ribosomal subunits, leading to non-templated C-terminal alanine extensions (Ala tail). The Ala tail promotes nascent chain degradation. May add between 1 and at least 8 Ala residues. Binds to stalled 50S ribosomal subunits.</text>
</comment>
<dbReference type="Gene3D" id="1.10.8.50">
    <property type="match status" value="1"/>
</dbReference>
<comment type="subunit">
    <text evidence="5">Associates with stalled 50S ribosomal subunits. Binds to RqcP.</text>
</comment>
<keyword evidence="8" id="KW-1185">Reference proteome</keyword>
<organism evidence="7 8">
    <name type="scientific">Ornithinibacillus salinisoli</name>
    <dbReference type="NCBI Taxonomy" id="1848459"/>
    <lineage>
        <taxon>Bacteria</taxon>
        <taxon>Bacillati</taxon>
        <taxon>Bacillota</taxon>
        <taxon>Bacilli</taxon>
        <taxon>Bacillales</taxon>
        <taxon>Bacillaceae</taxon>
        <taxon>Ornithinibacillus</taxon>
    </lineage>
</organism>
<dbReference type="Proteomes" id="UP001597383">
    <property type="component" value="Unassembled WGS sequence"/>
</dbReference>
<dbReference type="Pfam" id="PF05833">
    <property type="entry name" value="NFACT_N"/>
    <property type="match status" value="1"/>
</dbReference>
<evidence type="ECO:0000259" key="6">
    <source>
        <dbReference type="Pfam" id="PF05670"/>
    </source>
</evidence>
<dbReference type="Pfam" id="PF05670">
    <property type="entry name" value="NFACT-R_1"/>
    <property type="match status" value="1"/>
</dbReference>
<comment type="similarity">
    <text evidence="5">Belongs to the NEMF family.</text>
</comment>
<accession>A0ABW4VWZ5</accession>
<name>A0ABW4VWZ5_9BACI</name>
<evidence type="ECO:0000256" key="4">
    <source>
        <dbReference type="ARBA" id="ARBA00022917"/>
    </source>
</evidence>
<dbReference type="InterPro" id="IPR008532">
    <property type="entry name" value="NFACT_RNA-bd"/>
</dbReference>
<comment type="caution">
    <text evidence="7">The sequence shown here is derived from an EMBL/GenBank/DDBJ whole genome shotgun (WGS) entry which is preliminary data.</text>
</comment>
<dbReference type="Gene3D" id="2.30.310.10">
    <property type="entry name" value="ibrinogen binding protein from staphylococcus aureus domain"/>
    <property type="match status" value="1"/>
</dbReference>
<keyword evidence="4 5" id="KW-0648">Protein biosynthesis</keyword>
<keyword evidence="2 5" id="KW-0699">rRNA-binding</keyword>
<dbReference type="HAMAP" id="MF_00844_B">
    <property type="entry name" value="RqcH_B"/>
    <property type="match status" value="1"/>
</dbReference>
<feature type="domain" description="NFACT RNA-binding" evidence="6">
    <location>
        <begin position="452"/>
        <end position="540"/>
    </location>
</feature>
<evidence type="ECO:0000313" key="8">
    <source>
        <dbReference type="Proteomes" id="UP001597383"/>
    </source>
</evidence>
<dbReference type="Gene3D" id="3.40.970.40">
    <property type="entry name" value="fibrinogen binding protein from staphylococcus aureus domain like"/>
    <property type="match status" value="1"/>
</dbReference>
<dbReference type="RefSeq" id="WP_377555620.1">
    <property type="nucleotide sequence ID" value="NZ_JBHUHQ010000013.1"/>
</dbReference>
<keyword evidence="3 5" id="KW-0694">RNA-binding</keyword>
<gene>
    <name evidence="5" type="primary">rqcH</name>
    <name evidence="7" type="ORF">ACFSJF_07195</name>
</gene>
<evidence type="ECO:0000256" key="2">
    <source>
        <dbReference type="ARBA" id="ARBA00022730"/>
    </source>
</evidence>
<evidence type="ECO:0000256" key="1">
    <source>
        <dbReference type="ARBA" id="ARBA00022555"/>
    </source>
</evidence>
<dbReference type="EMBL" id="JBHUHQ010000013">
    <property type="protein sequence ID" value="MFD2044043.1"/>
    <property type="molecule type" value="Genomic_DNA"/>
</dbReference>
<reference evidence="8" key="1">
    <citation type="journal article" date="2019" name="Int. J. Syst. Evol. Microbiol.">
        <title>The Global Catalogue of Microorganisms (GCM) 10K type strain sequencing project: providing services to taxonomists for standard genome sequencing and annotation.</title>
        <authorList>
            <consortium name="The Broad Institute Genomics Platform"/>
            <consortium name="The Broad Institute Genome Sequencing Center for Infectious Disease"/>
            <person name="Wu L."/>
            <person name="Ma J."/>
        </authorList>
    </citation>
    <scope>NUCLEOTIDE SEQUENCE [LARGE SCALE GENOMIC DNA]</scope>
    <source>
        <strain evidence="8">R28</strain>
    </source>
</reference>
<protein>
    <recommendedName>
        <fullName evidence="5">Rqc2 homolog RqcH</fullName>
        <shortName evidence="5">RqcH</shortName>
    </recommendedName>
</protein>
<dbReference type="PANTHER" id="PTHR15239:SF6">
    <property type="entry name" value="RIBOSOME QUALITY CONTROL COMPLEX SUBUNIT NEMF"/>
    <property type="match status" value="1"/>
</dbReference>
<keyword evidence="1 5" id="KW-0820">tRNA-binding</keyword>
<proteinExistence type="inferred from homology"/>
<evidence type="ECO:0000313" key="7">
    <source>
        <dbReference type="EMBL" id="MFD2044043.1"/>
    </source>
</evidence>